<dbReference type="STRING" id="665126.ABB55_13930"/>
<dbReference type="EMBL" id="LJYW01000001">
    <property type="protein sequence ID" value="KPL53175.1"/>
    <property type="molecule type" value="Genomic_DNA"/>
</dbReference>
<evidence type="ECO:0000313" key="1">
    <source>
        <dbReference type="EMBL" id="KPL53175.1"/>
    </source>
</evidence>
<reference evidence="1 2" key="1">
    <citation type="submission" date="2015-09" db="EMBL/GenBank/DDBJ databases">
        <authorList>
            <person name="Jackson K.R."/>
            <person name="Lunt B.L."/>
            <person name="Fisher J.N.B."/>
            <person name="Gardner A.V."/>
            <person name="Bailey M.E."/>
            <person name="Deus L.M."/>
            <person name="Earl A.S."/>
            <person name="Gibby P.D."/>
            <person name="Hartmann K.A."/>
            <person name="Liu J.E."/>
            <person name="Manci A.M."/>
            <person name="Nielsen D.A."/>
            <person name="Solomon M.B."/>
            <person name="Breakwell D.P."/>
            <person name="Burnett S.H."/>
            <person name="Grose J.H."/>
        </authorList>
    </citation>
    <scope>NUCLEOTIDE SEQUENCE [LARGE SCALE GENOMIC DNA]</scope>
    <source>
        <strain evidence="1 2">16</strain>
    </source>
</reference>
<comment type="caution">
    <text evidence="1">The sequence shown here is derived from an EMBL/GenBank/DDBJ whole genome shotgun (WGS) entry which is preliminary data.</text>
</comment>
<reference evidence="1 2" key="2">
    <citation type="submission" date="2015-10" db="EMBL/GenBank/DDBJ databases">
        <title>Draft Genome Sequence of Prosthecomicrobium hirschii ATCC 27832.</title>
        <authorList>
            <person name="Daniel J."/>
            <person name="Givan S.A."/>
            <person name="Brun Y.V."/>
            <person name="Brown P.J."/>
        </authorList>
    </citation>
    <scope>NUCLEOTIDE SEQUENCE [LARGE SCALE GENOMIC DNA]</scope>
    <source>
        <strain evidence="1 2">16</strain>
    </source>
</reference>
<proteinExistence type="predicted"/>
<accession>A0A0P6W1Z5</accession>
<keyword evidence="2" id="KW-1185">Reference proteome</keyword>
<sequence length="221" mass="24876">MATIRKPYYRLDELCTRWGLSIDDLADFALSGEITVSALVVGLNTMFGDYDEVGNGEYVRIPMGYRRLTGPADLTLHDAWHAIHDGAQTISGFDAPDSSFVAIDDPRFEDGFPVGRDQVVVRREEVDRFERVQGLVQDQEAPVSGANIQRGAQPRYDWDAFWIELCRSVYADGLPASQAELVRQMRDWFEMTGSAPDDSTIKKKLAPLWRTLRASDLRQSA</sequence>
<dbReference type="RefSeq" id="WP_054359340.1">
    <property type="nucleotide sequence ID" value="NZ_LJYW01000001.1"/>
</dbReference>
<protein>
    <submittedName>
        <fullName evidence="1">Uncharacterized protein</fullName>
    </submittedName>
</protein>
<name>A0A0P6W1Z5_9HYPH</name>
<evidence type="ECO:0000313" key="2">
    <source>
        <dbReference type="Proteomes" id="UP000048984"/>
    </source>
</evidence>
<gene>
    <name evidence="1" type="ORF">ABB55_13930</name>
</gene>
<dbReference type="AlphaFoldDB" id="A0A0P6W1Z5"/>
<organism evidence="1 2">
    <name type="scientific">Prosthecodimorpha hirschii</name>
    <dbReference type="NCBI Taxonomy" id="665126"/>
    <lineage>
        <taxon>Bacteria</taxon>
        <taxon>Pseudomonadati</taxon>
        <taxon>Pseudomonadota</taxon>
        <taxon>Alphaproteobacteria</taxon>
        <taxon>Hyphomicrobiales</taxon>
        <taxon>Ancalomicrobiaceae</taxon>
        <taxon>Prosthecodimorpha</taxon>
    </lineage>
</organism>
<dbReference type="Proteomes" id="UP000048984">
    <property type="component" value="Unassembled WGS sequence"/>
</dbReference>